<comment type="caution">
    <text evidence="9">The sequence shown here is derived from an EMBL/GenBank/DDBJ whole genome shotgun (WGS) entry which is preliminary data.</text>
</comment>
<dbReference type="RefSeq" id="WP_284186204.1">
    <property type="nucleotide sequence ID" value="NZ_BSPX01000001.1"/>
</dbReference>
<dbReference type="InterPro" id="IPR007329">
    <property type="entry name" value="FMN-bd"/>
</dbReference>
<keyword evidence="4 6" id="KW-0288">FMN</keyword>
<gene>
    <name evidence="6" type="primary">rnfG</name>
    <name evidence="9" type="ORF">GCM10007933_00350</name>
</gene>
<name>A0ABQ6F6H3_9RHOO</name>
<reference evidence="10" key="1">
    <citation type="journal article" date="2019" name="Int. J. Syst. Evol. Microbiol.">
        <title>The Global Catalogue of Microorganisms (GCM) 10K type strain sequencing project: providing services to taxonomists for standard genome sequencing and annotation.</title>
        <authorList>
            <consortium name="The Broad Institute Genomics Platform"/>
            <consortium name="The Broad Institute Genome Sequencing Center for Infectious Disease"/>
            <person name="Wu L."/>
            <person name="Ma J."/>
        </authorList>
    </citation>
    <scope>NUCLEOTIDE SEQUENCE [LARGE SCALE GENOMIC DNA]</scope>
    <source>
        <strain evidence="10">NBRC 102407</strain>
    </source>
</reference>
<comment type="function">
    <text evidence="6">Part of a membrane-bound complex that couples electron transfer with translocation of ions across the membrane.</text>
</comment>
<dbReference type="HAMAP" id="MF_00479">
    <property type="entry name" value="RsxG_RnfG"/>
    <property type="match status" value="1"/>
</dbReference>
<keyword evidence="6" id="KW-1003">Cell membrane</keyword>
<keyword evidence="6 7" id="KW-0812">Transmembrane</keyword>
<dbReference type="PIRSF" id="PIRSF006091">
    <property type="entry name" value="E_trnsport_RnfG"/>
    <property type="match status" value="1"/>
</dbReference>
<keyword evidence="6" id="KW-1278">Translocase</keyword>
<accession>A0ABQ6F6H3</accession>
<evidence type="ECO:0000313" key="10">
    <source>
        <dbReference type="Proteomes" id="UP001157167"/>
    </source>
</evidence>
<feature type="domain" description="FMN-binding" evidence="8">
    <location>
        <begin position="106"/>
        <end position="201"/>
    </location>
</feature>
<feature type="modified residue" description="FMN phosphoryl threonine" evidence="6">
    <location>
        <position position="184"/>
    </location>
</feature>
<evidence type="ECO:0000256" key="6">
    <source>
        <dbReference type="HAMAP-Rule" id="MF_00479"/>
    </source>
</evidence>
<comment type="cofactor">
    <cofactor evidence="6">
        <name>FMN</name>
        <dbReference type="ChEBI" id="CHEBI:58210"/>
    </cofactor>
</comment>
<keyword evidence="1 6" id="KW-0813">Transport</keyword>
<keyword evidence="3 6" id="KW-0285">Flavoprotein</keyword>
<proteinExistence type="inferred from homology"/>
<dbReference type="EC" id="7.-.-.-" evidence="6"/>
<evidence type="ECO:0000259" key="8">
    <source>
        <dbReference type="SMART" id="SM00900"/>
    </source>
</evidence>
<dbReference type="NCBIfam" id="TIGR01947">
    <property type="entry name" value="rnfG"/>
    <property type="match status" value="1"/>
</dbReference>
<keyword evidence="6 7" id="KW-1133">Transmembrane helix</keyword>
<dbReference type="SMART" id="SM00900">
    <property type="entry name" value="FMN_bind"/>
    <property type="match status" value="1"/>
</dbReference>
<keyword evidence="6" id="KW-0997">Cell inner membrane</keyword>
<keyword evidence="5 6" id="KW-0249">Electron transport</keyword>
<dbReference type="EMBL" id="BSPX01000001">
    <property type="protein sequence ID" value="GLT20584.1"/>
    <property type="molecule type" value="Genomic_DNA"/>
</dbReference>
<evidence type="ECO:0000256" key="3">
    <source>
        <dbReference type="ARBA" id="ARBA00022630"/>
    </source>
</evidence>
<protein>
    <recommendedName>
        <fullName evidence="6">Ion-translocating oxidoreductase complex subunit G</fullName>
        <ecNumber evidence="6">7.-.-.-</ecNumber>
    </recommendedName>
    <alternativeName>
        <fullName evidence="6">Rnf electron transport complex subunit G</fullName>
    </alternativeName>
</protein>
<keyword evidence="6 7" id="KW-0472">Membrane</keyword>
<evidence type="ECO:0000256" key="7">
    <source>
        <dbReference type="SAM" id="Phobius"/>
    </source>
</evidence>
<dbReference type="Pfam" id="PF04205">
    <property type="entry name" value="FMN_bind"/>
    <property type="match status" value="1"/>
</dbReference>
<sequence>MSETTALRLSARTGTIMVAFTVVFTALMAFTYGATKVQIDAAAADEKMKLISEVLPASSFDNVLLDDFVALGPTPALGLDEGGRIYRARKAGAPAGLLLETVAPDGYSGRIDLIVAVRADGSVSGVRAVTHRETPGLGDYIDPKKDKNKASPWIAQFADIKAADLPGCKVKKDGGQIAYHTGATISARAVTNAVARAARFAADNHDRLFAAQNGEKFAGNP</sequence>
<evidence type="ECO:0000313" key="9">
    <source>
        <dbReference type="EMBL" id="GLT20584.1"/>
    </source>
</evidence>
<keyword evidence="10" id="KW-1185">Reference proteome</keyword>
<evidence type="ECO:0000256" key="1">
    <source>
        <dbReference type="ARBA" id="ARBA00022448"/>
    </source>
</evidence>
<dbReference type="PANTHER" id="PTHR36118:SF1">
    <property type="entry name" value="ION-TRANSLOCATING OXIDOREDUCTASE COMPLEX SUBUNIT G"/>
    <property type="match status" value="1"/>
</dbReference>
<feature type="transmembrane region" description="Helical" evidence="7">
    <location>
        <begin position="12"/>
        <end position="32"/>
    </location>
</feature>
<evidence type="ECO:0000256" key="5">
    <source>
        <dbReference type="ARBA" id="ARBA00022982"/>
    </source>
</evidence>
<evidence type="ECO:0000256" key="2">
    <source>
        <dbReference type="ARBA" id="ARBA00022553"/>
    </source>
</evidence>
<organism evidence="9 10">
    <name type="scientific">Zoogloea oryzae</name>
    <dbReference type="NCBI Taxonomy" id="310767"/>
    <lineage>
        <taxon>Bacteria</taxon>
        <taxon>Pseudomonadati</taxon>
        <taxon>Pseudomonadota</taxon>
        <taxon>Betaproteobacteria</taxon>
        <taxon>Rhodocyclales</taxon>
        <taxon>Zoogloeaceae</taxon>
        <taxon>Zoogloea</taxon>
    </lineage>
</organism>
<dbReference type="InterPro" id="IPR010209">
    <property type="entry name" value="Ion_transpt_RnfG/RsxG"/>
</dbReference>
<comment type="subunit">
    <text evidence="6">The complex is composed of six subunits: RnfA, RnfB, RnfC, RnfD, RnfE and RnfG.</text>
</comment>
<comment type="similarity">
    <text evidence="6">Belongs to the RnfG family.</text>
</comment>
<evidence type="ECO:0000256" key="4">
    <source>
        <dbReference type="ARBA" id="ARBA00022643"/>
    </source>
</evidence>
<dbReference type="Proteomes" id="UP001157167">
    <property type="component" value="Unassembled WGS sequence"/>
</dbReference>
<keyword evidence="2 6" id="KW-0597">Phosphoprotein</keyword>
<dbReference type="PANTHER" id="PTHR36118">
    <property type="entry name" value="ION-TRANSLOCATING OXIDOREDUCTASE COMPLEX SUBUNIT G"/>
    <property type="match status" value="1"/>
</dbReference>
<comment type="subcellular location">
    <subcellularLocation>
        <location evidence="6">Cell inner membrane</location>
        <topology evidence="6">Single-pass membrane protein</topology>
    </subcellularLocation>
</comment>